<evidence type="ECO:0000313" key="3">
    <source>
        <dbReference type="EMBL" id="SJM93336.1"/>
    </source>
</evidence>
<reference evidence="4" key="1">
    <citation type="submission" date="2017-02" db="EMBL/GenBank/DDBJ databases">
        <authorList>
            <person name="Daims H."/>
        </authorList>
    </citation>
    <scope>NUCLEOTIDE SEQUENCE [LARGE SCALE GENOMIC DNA]</scope>
</reference>
<dbReference type="RefSeq" id="WP_087143787.1">
    <property type="nucleotide sequence ID" value="NZ_FUKI01000119.1"/>
</dbReference>
<proteinExistence type="predicted"/>
<keyword evidence="2" id="KW-0812">Transmembrane</keyword>
<sequence length="148" mass="15567">MKIKLYGFTLIELTIAVAIVGILASIVYPSYMGQIRKSKRADAKAALTSFANAMEIYKMQNGNSYLGAGAPDNGSPKATVFPQCVPTSSSCTLTPHIQTYNLSISSATDSSYTLNATPDSTSPDSICGTFSLTNTGVKTKSGSGTDCW</sequence>
<keyword evidence="2" id="KW-0472">Membrane</keyword>
<dbReference type="GO" id="GO:0015627">
    <property type="term" value="C:type II protein secretion system complex"/>
    <property type="evidence" value="ECO:0007669"/>
    <property type="project" value="InterPro"/>
</dbReference>
<dbReference type="NCBIfam" id="TIGR02532">
    <property type="entry name" value="IV_pilin_GFxxxE"/>
    <property type="match status" value="1"/>
</dbReference>
<protein>
    <submittedName>
        <fullName evidence="3">Tfp pilus assembly protein PilE</fullName>
    </submittedName>
</protein>
<dbReference type="PRINTS" id="PR00813">
    <property type="entry name" value="BCTERIALGSPG"/>
</dbReference>
<name>A0A1R4HAY9_9GAMM</name>
<dbReference type="Proteomes" id="UP000195667">
    <property type="component" value="Unassembled WGS sequence"/>
</dbReference>
<keyword evidence="4" id="KW-1185">Reference proteome</keyword>
<accession>A0A1R4HAY9</accession>
<dbReference type="Pfam" id="PF16732">
    <property type="entry name" value="ComP_DUS"/>
    <property type="match status" value="1"/>
</dbReference>
<dbReference type="EMBL" id="FUKI01000119">
    <property type="protein sequence ID" value="SJM93336.1"/>
    <property type="molecule type" value="Genomic_DNA"/>
</dbReference>
<dbReference type="OrthoDB" id="5296638at2"/>
<feature type="transmembrane region" description="Helical" evidence="2">
    <location>
        <begin position="6"/>
        <end position="31"/>
    </location>
</feature>
<evidence type="ECO:0000256" key="1">
    <source>
        <dbReference type="ARBA" id="ARBA00022481"/>
    </source>
</evidence>
<dbReference type="InterPro" id="IPR012902">
    <property type="entry name" value="N_methyl_site"/>
</dbReference>
<dbReference type="PANTHER" id="PTHR30093:SF47">
    <property type="entry name" value="TYPE IV PILUS NON-CORE MINOR PILIN PILE"/>
    <property type="match status" value="1"/>
</dbReference>
<keyword evidence="1" id="KW-0488">Methylation</keyword>
<dbReference type="SUPFAM" id="SSF54523">
    <property type="entry name" value="Pili subunits"/>
    <property type="match status" value="1"/>
</dbReference>
<dbReference type="GO" id="GO:0043683">
    <property type="term" value="P:type IV pilus assembly"/>
    <property type="evidence" value="ECO:0007669"/>
    <property type="project" value="InterPro"/>
</dbReference>
<dbReference type="PANTHER" id="PTHR30093">
    <property type="entry name" value="GENERAL SECRETION PATHWAY PROTEIN G"/>
    <property type="match status" value="1"/>
</dbReference>
<dbReference type="GO" id="GO:0015628">
    <property type="term" value="P:protein secretion by the type II secretion system"/>
    <property type="evidence" value="ECO:0007669"/>
    <property type="project" value="InterPro"/>
</dbReference>
<evidence type="ECO:0000313" key="4">
    <source>
        <dbReference type="Proteomes" id="UP000195667"/>
    </source>
</evidence>
<dbReference type="AlphaFoldDB" id="A0A1R4HAY9"/>
<evidence type="ECO:0000256" key="2">
    <source>
        <dbReference type="SAM" id="Phobius"/>
    </source>
</evidence>
<dbReference type="InterPro" id="IPR031982">
    <property type="entry name" value="PilE-like"/>
</dbReference>
<keyword evidence="2" id="KW-1133">Transmembrane helix</keyword>
<gene>
    <name evidence="3" type="ORF">CRENPOLYSF1_430042</name>
</gene>
<dbReference type="Pfam" id="PF07963">
    <property type="entry name" value="N_methyl"/>
    <property type="match status" value="1"/>
</dbReference>
<organism evidence="3 4">
    <name type="scientific">Crenothrix polyspora</name>
    <dbReference type="NCBI Taxonomy" id="360316"/>
    <lineage>
        <taxon>Bacteria</taxon>
        <taxon>Pseudomonadati</taxon>
        <taxon>Pseudomonadota</taxon>
        <taxon>Gammaproteobacteria</taxon>
        <taxon>Methylococcales</taxon>
        <taxon>Crenotrichaceae</taxon>
        <taxon>Crenothrix</taxon>
    </lineage>
</organism>
<dbReference type="InterPro" id="IPR045584">
    <property type="entry name" value="Pilin-like"/>
</dbReference>
<dbReference type="Gene3D" id="3.30.700.10">
    <property type="entry name" value="Glycoprotein, Type 4 Pilin"/>
    <property type="match status" value="1"/>
</dbReference>
<dbReference type="InterPro" id="IPR000983">
    <property type="entry name" value="Bac_GSPG_pilin"/>
</dbReference>